<dbReference type="Proteomes" id="UP000246702">
    <property type="component" value="Unassembled WGS sequence"/>
</dbReference>
<keyword evidence="3" id="KW-1185">Reference proteome</keyword>
<name>A0A317UVA5_9EURO</name>
<dbReference type="AlphaFoldDB" id="A0A317UVA5"/>
<dbReference type="EMBL" id="MSFK01000058">
    <property type="protein sequence ID" value="PWY65381.1"/>
    <property type="molecule type" value="Genomic_DNA"/>
</dbReference>
<feature type="region of interest" description="Disordered" evidence="1">
    <location>
        <begin position="47"/>
        <end position="77"/>
    </location>
</feature>
<dbReference type="RefSeq" id="XP_025461447.1">
    <property type="nucleotide sequence ID" value="XM_025607029.1"/>
</dbReference>
<accession>A0A317UVA5</accession>
<evidence type="ECO:0000313" key="3">
    <source>
        <dbReference type="Proteomes" id="UP000246702"/>
    </source>
</evidence>
<gene>
    <name evidence="2" type="ORF">BO94DRAFT_339597</name>
</gene>
<comment type="caution">
    <text evidence="2">The sequence shown here is derived from an EMBL/GenBank/DDBJ whole genome shotgun (WGS) entry which is preliminary data.</text>
</comment>
<evidence type="ECO:0000313" key="2">
    <source>
        <dbReference type="EMBL" id="PWY65381.1"/>
    </source>
</evidence>
<proteinExistence type="predicted"/>
<reference evidence="2 3" key="1">
    <citation type="submission" date="2016-12" db="EMBL/GenBank/DDBJ databases">
        <title>The genomes of Aspergillus section Nigri reveals drivers in fungal speciation.</title>
        <authorList>
            <consortium name="DOE Joint Genome Institute"/>
            <person name="Vesth T.C."/>
            <person name="Nybo J."/>
            <person name="Theobald S."/>
            <person name="Brandl J."/>
            <person name="Frisvad J.C."/>
            <person name="Nielsen K.F."/>
            <person name="Lyhne E.K."/>
            <person name="Kogle M.E."/>
            <person name="Kuo A."/>
            <person name="Riley R."/>
            <person name="Clum A."/>
            <person name="Nolan M."/>
            <person name="Lipzen A."/>
            <person name="Salamov A."/>
            <person name="Henrissat B."/>
            <person name="Wiebenga A."/>
            <person name="De Vries R.P."/>
            <person name="Grigoriev I.V."/>
            <person name="Mortensen U.H."/>
            <person name="Andersen M.R."/>
            <person name="Baker S.E."/>
        </authorList>
    </citation>
    <scope>NUCLEOTIDE SEQUENCE [LARGE SCALE GENOMIC DNA]</scope>
    <source>
        <strain evidence="2 3">CBS 115572</strain>
    </source>
</reference>
<evidence type="ECO:0000256" key="1">
    <source>
        <dbReference type="SAM" id="MobiDB-lite"/>
    </source>
</evidence>
<sequence length="77" mass="8337">MLGRCDWGRRGDGRCWMRLSKAIIGRPCGVTLLHTYLVAGRSHAVAANGPSRPRARLHPIDGHGLVLHGSPSTTQKV</sequence>
<organism evidence="2 3">
    <name type="scientific">Aspergillus sclerotioniger CBS 115572</name>
    <dbReference type="NCBI Taxonomy" id="1450535"/>
    <lineage>
        <taxon>Eukaryota</taxon>
        <taxon>Fungi</taxon>
        <taxon>Dikarya</taxon>
        <taxon>Ascomycota</taxon>
        <taxon>Pezizomycotina</taxon>
        <taxon>Eurotiomycetes</taxon>
        <taxon>Eurotiomycetidae</taxon>
        <taxon>Eurotiales</taxon>
        <taxon>Aspergillaceae</taxon>
        <taxon>Aspergillus</taxon>
        <taxon>Aspergillus subgen. Circumdati</taxon>
    </lineage>
</organism>
<protein>
    <submittedName>
        <fullName evidence="2">Uncharacterized protein</fullName>
    </submittedName>
</protein>
<dbReference type="GeneID" id="37109172"/>